<proteinExistence type="predicted"/>
<evidence type="ECO:0000313" key="3">
    <source>
        <dbReference type="Proteomes" id="UP000037510"/>
    </source>
</evidence>
<dbReference type="EMBL" id="JTDY01001616">
    <property type="protein sequence ID" value="KOB73348.1"/>
    <property type="molecule type" value="Genomic_DNA"/>
</dbReference>
<reference evidence="2 3" key="1">
    <citation type="journal article" date="2015" name="Genome Biol. Evol.">
        <title>The genome of winter moth (Operophtera brumata) provides a genomic perspective on sexual dimorphism and phenology.</title>
        <authorList>
            <person name="Derks M.F."/>
            <person name="Smit S."/>
            <person name="Salis L."/>
            <person name="Schijlen E."/>
            <person name="Bossers A."/>
            <person name="Mateman C."/>
            <person name="Pijl A.S."/>
            <person name="de Ridder D."/>
            <person name="Groenen M.A."/>
            <person name="Visser M.E."/>
            <person name="Megens H.J."/>
        </authorList>
    </citation>
    <scope>NUCLEOTIDE SEQUENCE [LARGE SCALE GENOMIC DNA]</scope>
    <source>
        <strain evidence="2">WM2013NL</strain>
        <tissue evidence="2">Head and thorax</tissue>
    </source>
</reference>
<dbReference type="PANTHER" id="PTHR28366:SF1">
    <property type="entry name" value="CHROMOSOME 1 OPEN READING FRAME 131"/>
    <property type="match status" value="1"/>
</dbReference>
<accession>A0A0L7LCW3</accession>
<evidence type="ECO:0000313" key="2">
    <source>
        <dbReference type="EMBL" id="KOB73348.1"/>
    </source>
</evidence>
<name>A0A0L7LCW3_OPEBR</name>
<dbReference type="InterPro" id="IPR052852">
    <property type="entry name" value="SSU_Processome_Comp"/>
</dbReference>
<protein>
    <submittedName>
        <fullName evidence="2">Uncharacterized protein</fullName>
    </submittedName>
</protein>
<organism evidence="2 3">
    <name type="scientific">Operophtera brumata</name>
    <name type="common">Winter moth</name>
    <name type="synonym">Phalaena brumata</name>
    <dbReference type="NCBI Taxonomy" id="104452"/>
    <lineage>
        <taxon>Eukaryota</taxon>
        <taxon>Metazoa</taxon>
        <taxon>Ecdysozoa</taxon>
        <taxon>Arthropoda</taxon>
        <taxon>Hexapoda</taxon>
        <taxon>Insecta</taxon>
        <taxon>Pterygota</taxon>
        <taxon>Neoptera</taxon>
        <taxon>Endopterygota</taxon>
        <taxon>Lepidoptera</taxon>
        <taxon>Glossata</taxon>
        <taxon>Ditrysia</taxon>
        <taxon>Geometroidea</taxon>
        <taxon>Geometridae</taxon>
        <taxon>Larentiinae</taxon>
        <taxon>Operophtera</taxon>
    </lineage>
</organism>
<dbReference type="PANTHER" id="PTHR28366">
    <property type="entry name" value="CHROMOSOME 1 OPEN READING FRAME 131"/>
    <property type="match status" value="1"/>
</dbReference>
<gene>
    <name evidence="2" type="ORF">OBRU01_10759</name>
</gene>
<keyword evidence="3" id="KW-1185">Reference proteome</keyword>
<evidence type="ECO:0000256" key="1">
    <source>
        <dbReference type="SAM" id="MobiDB-lite"/>
    </source>
</evidence>
<sequence length="96" mass="10730">MSLVVTKAALALKNAESNFQFVKFEAHKPKKKQARENVETMDSTAESSKYSKKDLELKKIRHEVVKFGMSGFDANKKQEAKIALAVSLGKSSLFHT</sequence>
<comment type="caution">
    <text evidence="2">The sequence shown here is derived from an EMBL/GenBank/DDBJ whole genome shotgun (WGS) entry which is preliminary data.</text>
</comment>
<dbReference type="Proteomes" id="UP000037510">
    <property type="component" value="Unassembled WGS sequence"/>
</dbReference>
<dbReference type="InterPro" id="IPR027973">
    <property type="entry name" value="FSAF1-like"/>
</dbReference>
<dbReference type="Pfam" id="PF15375">
    <property type="entry name" value="FSAF1"/>
    <property type="match status" value="1"/>
</dbReference>
<dbReference type="AlphaFoldDB" id="A0A0L7LCW3"/>
<feature type="region of interest" description="Disordered" evidence="1">
    <location>
        <begin position="29"/>
        <end position="48"/>
    </location>
</feature>